<dbReference type="GO" id="GO:0005886">
    <property type="term" value="C:plasma membrane"/>
    <property type="evidence" value="ECO:0007669"/>
    <property type="project" value="TreeGrafter"/>
</dbReference>
<evidence type="ECO:0000313" key="11">
    <source>
        <dbReference type="Proteomes" id="UP000281332"/>
    </source>
</evidence>
<proteinExistence type="inferred from homology"/>
<evidence type="ECO:0000256" key="2">
    <source>
        <dbReference type="ARBA" id="ARBA00022481"/>
    </source>
</evidence>
<dbReference type="CDD" id="cd19410">
    <property type="entry name" value="HK9-like_sensor"/>
    <property type="match status" value="1"/>
</dbReference>
<comment type="caution">
    <text evidence="10">The sequence shown here is derived from an EMBL/GenBank/DDBJ whole genome shotgun (WGS) entry which is preliminary data.</text>
</comment>
<keyword evidence="7" id="KW-0812">Transmembrane</keyword>
<gene>
    <name evidence="10" type="ORF">BBB56_16660</name>
</gene>
<keyword evidence="7" id="KW-0472">Membrane</keyword>
<accession>A0A3N4NT31</accession>
<evidence type="ECO:0000259" key="9">
    <source>
        <dbReference type="PROSITE" id="PS50885"/>
    </source>
</evidence>
<keyword evidence="7" id="KW-1133">Transmembrane helix</keyword>
<dbReference type="GO" id="GO:0004888">
    <property type="term" value="F:transmembrane signaling receptor activity"/>
    <property type="evidence" value="ECO:0007669"/>
    <property type="project" value="InterPro"/>
</dbReference>
<evidence type="ECO:0000256" key="4">
    <source>
        <dbReference type="ARBA" id="ARBA00023224"/>
    </source>
</evidence>
<dbReference type="CDD" id="cd11386">
    <property type="entry name" value="MCP_signal"/>
    <property type="match status" value="1"/>
</dbReference>
<dbReference type="SMART" id="SM00283">
    <property type="entry name" value="MA"/>
    <property type="match status" value="1"/>
</dbReference>
<dbReference type="PRINTS" id="PR00260">
    <property type="entry name" value="CHEMTRNSDUCR"/>
</dbReference>
<dbReference type="Gene3D" id="6.10.340.10">
    <property type="match status" value="1"/>
</dbReference>
<dbReference type="Pfam" id="PF00672">
    <property type="entry name" value="HAMP"/>
    <property type="match status" value="1"/>
</dbReference>
<dbReference type="PANTHER" id="PTHR43531">
    <property type="entry name" value="PROTEIN ICFG"/>
    <property type="match status" value="1"/>
</dbReference>
<sequence>MFRNLPIKRKFLLAFGTIVILLLVLCATFYNNFSSIVNSNNWNIHSWRVIDKSRALTQSLVNMETGLRGYAINGKEEMLDPWKESKENFVKLLQDAKALTADNPAQQARLNNLLKEEQAWQDNFAAELLNNRRALNAGTITPVAFNAAFEANSGKIQMDQMRNTIDEIVNGEKSLLNERQGSVNAIETQTRITLFIGALLALVIASALGYALARAITLPLKEAVKAAKAIAAGDLSTKLVARSTDETGVLIATFTAMQEQLKKVVSEIQTAASSIDSASKEVALGNTDLSARTEQQAASLEETSASMEQLTATVRQNAANAQSASSLAAEASQVAQQGGNVVDNVVTTMAAIFASSKNVVDIIGTIESIAFQTNILALNAAVEAARAGEQGRGFAVVASEVRALAQRSATAAREIKTLIEASNLRISEGTDLVAQAGKTMTGIVTAIGDVSTIMSEIYTASGEQVNGIEHVGIAIAQMDEVTQQNAALVEQAAAAAASLEEQAAQLSLTTSMFKVA</sequence>
<evidence type="ECO:0000256" key="6">
    <source>
        <dbReference type="PROSITE-ProRule" id="PRU00284"/>
    </source>
</evidence>
<evidence type="ECO:0000256" key="5">
    <source>
        <dbReference type="ARBA" id="ARBA00029447"/>
    </source>
</evidence>
<evidence type="ECO:0000256" key="7">
    <source>
        <dbReference type="SAM" id="Phobius"/>
    </source>
</evidence>
<dbReference type="InterPro" id="IPR007891">
    <property type="entry name" value="CHASE3"/>
</dbReference>
<feature type="domain" description="HAMP" evidence="9">
    <location>
        <begin position="214"/>
        <end position="266"/>
    </location>
</feature>
<keyword evidence="3" id="KW-0145">Chemotaxis</keyword>
<name>A0A3N4NT31_9GAMM</name>
<dbReference type="PROSITE" id="PS50111">
    <property type="entry name" value="CHEMOTAXIS_TRANSDUC_2"/>
    <property type="match status" value="1"/>
</dbReference>
<dbReference type="Gene3D" id="1.10.287.950">
    <property type="entry name" value="Methyl-accepting chemotaxis protein"/>
    <property type="match status" value="1"/>
</dbReference>
<dbReference type="Proteomes" id="UP000281332">
    <property type="component" value="Unassembled WGS sequence"/>
</dbReference>
<dbReference type="InterPro" id="IPR051310">
    <property type="entry name" value="MCP_chemotaxis"/>
</dbReference>
<dbReference type="InterPro" id="IPR003660">
    <property type="entry name" value="HAMP_dom"/>
</dbReference>
<comment type="subcellular location">
    <subcellularLocation>
        <location evidence="1">Membrane</location>
    </subcellularLocation>
</comment>
<evidence type="ECO:0000256" key="1">
    <source>
        <dbReference type="ARBA" id="ARBA00004370"/>
    </source>
</evidence>
<dbReference type="OrthoDB" id="2489132at2"/>
<dbReference type="Pfam" id="PF00015">
    <property type="entry name" value="MCPsignal"/>
    <property type="match status" value="1"/>
</dbReference>
<dbReference type="FunFam" id="1.10.287.950:FF:000001">
    <property type="entry name" value="Methyl-accepting chemotaxis sensory transducer"/>
    <property type="match status" value="1"/>
</dbReference>
<feature type="transmembrane region" description="Helical" evidence="7">
    <location>
        <begin position="192"/>
        <end position="213"/>
    </location>
</feature>
<dbReference type="InterPro" id="IPR004089">
    <property type="entry name" value="MCPsignal_dom"/>
</dbReference>
<dbReference type="PROSITE" id="PS50885">
    <property type="entry name" value="HAMP"/>
    <property type="match status" value="1"/>
</dbReference>
<dbReference type="SUPFAM" id="SSF58104">
    <property type="entry name" value="Methyl-accepting chemotaxis protein (MCP) signaling domain"/>
    <property type="match status" value="1"/>
</dbReference>
<feature type="domain" description="Methyl-accepting transducer" evidence="8">
    <location>
        <begin position="271"/>
        <end position="500"/>
    </location>
</feature>
<organism evidence="10 11">
    <name type="scientific">Candidatus Pantoea deserta</name>
    <dbReference type="NCBI Taxonomy" id="1869313"/>
    <lineage>
        <taxon>Bacteria</taxon>
        <taxon>Pseudomonadati</taxon>
        <taxon>Pseudomonadota</taxon>
        <taxon>Gammaproteobacteria</taxon>
        <taxon>Enterobacterales</taxon>
        <taxon>Erwiniaceae</taxon>
        <taxon>Pantoea</taxon>
    </lineage>
</organism>
<keyword evidence="11" id="KW-1185">Reference proteome</keyword>
<dbReference type="SMART" id="SM00304">
    <property type="entry name" value="HAMP"/>
    <property type="match status" value="1"/>
</dbReference>
<dbReference type="PANTHER" id="PTHR43531:SF14">
    <property type="entry name" value="METHYL-ACCEPTING CHEMOTAXIS PROTEIN I-RELATED"/>
    <property type="match status" value="1"/>
</dbReference>
<evidence type="ECO:0000259" key="8">
    <source>
        <dbReference type="PROSITE" id="PS50111"/>
    </source>
</evidence>
<dbReference type="Pfam" id="PF05227">
    <property type="entry name" value="CHASE3"/>
    <property type="match status" value="1"/>
</dbReference>
<keyword evidence="4 6" id="KW-0807">Transducer</keyword>
<reference evidence="10 11" key="1">
    <citation type="submission" date="2018-11" db="EMBL/GenBank/DDBJ databases">
        <title>Whole genome sequencing of Pantoea sp. RIT388.</title>
        <authorList>
            <person name="Gan H.M."/>
            <person name="Hudson A.O."/>
        </authorList>
    </citation>
    <scope>NUCLEOTIDE SEQUENCE [LARGE SCALE GENOMIC DNA]</scope>
    <source>
        <strain evidence="10 11">RIT388</strain>
    </source>
</reference>
<evidence type="ECO:0000313" key="10">
    <source>
        <dbReference type="EMBL" id="RPD97827.1"/>
    </source>
</evidence>
<dbReference type="GO" id="GO:0006935">
    <property type="term" value="P:chemotaxis"/>
    <property type="evidence" value="ECO:0007669"/>
    <property type="project" value="UniProtKB-KW"/>
</dbReference>
<evidence type="ECO:0000256" key="3">
    <source>
        <dbReference type="ARBA" id="ARBA00022500"/>
    </source>
</evidence>
<protein>
    <submittedName>
        <fullName evidence="10">HAMP domain-containing protein</fullName>
    </submittedName>
</protein>
<dbReference type="EMBL" id="RMVG01000014">
    <property type="protein sequence ID" value="RPD97827.1"/>
    <property type="molecule type" value="Genomic_DNA"/>
</dbReference>
<dbReference type="InterPro" id="IPR004090">
    <property type="entry name" value="Chemotax_Me-accpt_rcpt"/>
</dbReference>
<keyword evidence="2" id="KW-0488">Methylation</keyword>
<comment type="similarity">
    <text evidence="5">Belongs to the methyl-accepting chemotaxis (MCP) protein family.</text>
</comment>
<dbReference type="AlphaFoldDB" id="A0A3N4NT31"/>
<dbReference type="GO" id="GO:0007165">
    <property type="term" value="P:signal transduction"/>
    <property type="evidence" value="ECO:0007669"/>
    <property type="project" value="UniProtKB-KW"/>
</dbReference>